<name>A0A6N3C8G0_CLOBU</name>
<sequence>MVCSDATYLLWLDCTDIIGDTAQLCSFIRKETGLYLSSGSQYRGNGNRFMRMNIACPKSILDDGLLRLNQGVRAYEQWVVKQC</sequence>
<dbReference type="PANTHER" id="PTHR43525:SF1">
    <property type="entry name" value="PROTEIN MALY"/>
    <property type="match status" value="1"/>
</dbReference>
<evidence type="ECO:0000313" key="3">
    <source>
        <dbReference type="EMBL" id="VYU13140.1"/>
    </source>
</evidence>
<evidence type="ECO:0000256" key="1">
    <source>
        <dbReference type="ARBA" id="ARBA00001933"/>
    </source>
</evidence>
<dbReference type="GO" id="GO:0016829">
    <property type="term" value="F:lyase activity"/>
    <property type="evidence" value="ECO:0007669"/>
    <property type="project" value="UniProtKB-KW"/>
</dbReference>
<dbReference type="PANTHER" id="PTHR43525">
    <property type="entry name" value="PROTEIN MALY"/>
    <property type="match status" value="1"/>
</dbReference>
<dbReference type="Gene3D" id="3.90.1150.10">
    <property type="entry name" value="Aspartate Aminotransferase, domain 1"/>
    <property type="match status" value="1"/>
</dbReference>
<dbReference type="RefSeq" id="WP_333493185.1">
    <property type="nucleotide sequence ID" value="NZ_BKBB01000019.1"/>
</dbReference>
<organism evidence="3">
    <name type="scientific">Clostridium butyricum</name>
    <dbReference type="NCBI Taxonomy" id="1492"/>
    <lineage>
        <taxon>Bacteria</taxon>
        <taxon>Bacillati</taxon>
        <taxon>Bacillota</taxon>
        <taxon>Clostridia</taxon>
        <taxon>Eubacteriales</taxon>
        <taxon>Clostridiaceae</taxon>
        <taxon>Clostridium</taxon>
    </lineage>
</organism>
<dbReference type="EMBL" id="CACRTU010000014">
    <property type="protein sequence ID" value="VYU13140.1"/>
    <property type="molecule type" value="Genomic_DNA"/>
</dbReference>
<dbReference type="AlphaFoldDB" id="A0A6N3C8G0"/>
<dbReference type="InterPro" id="IPR051798">
    <property type="entry name" value="Class-II_PLP-Dep_Aminotrans"/>
</dbReference>
<proteinExistence type="predicted"/>
<keyword evidence="2" id="KW-0663">Pyridoxal phosphate</keyword>
<reference evidence="3" key="1">
    <citation type="submission" date="2019-11" db="EMBL/GenBank/DDBJ databases">
        <authorList>
            <person name="Feng L."/>
        </authorList>
    </citation>
    <scope>NUCLEOTIDE SEQUENCE</scope>
    <source>
        <strain evidence="3">CButyricumLFYP62</strain>
    </source>
</reference>
<evidence type="ECO:0000256" key="2">
    <source>
        <dbReference type="ARBA" id="ARBA00022898"/>
    </source>
</evidence>
<dbReference type="EC" id="4.4.1.8" evidence="3"/>
<comment type="cofactor">
    <cofactor evidence="1">
        <name>pyridoxal 5'-phosphate</name>
        <dbReference type="ChEBI" id="CHEBI:597326"/>
    </cofactor>
</comment>
<accession>A0A6N3C8G0</accession>
<protein>
    <submittedName>
        <fullName evidence="3">Cystathionine beta-lyase PatB</fullName>
        <ecNumber evidence="3">4.4.1.8</ecNumber>
    </submittedName>
</protein>
<keyword evidence="3" id="KW-0456">Lyase</keyword>
<dbReference type="InterPro" id="IPR015424">
    <property type="entry name" value="PyrdxlP-dep_Trfase"/>
</dbReference>
<gene>
    <name evidence="3" type="primary">patB_1</name>
    <name evidence="3" type="ORF">CBLFYP62_01525</name>
</gene>
<dbReference type="SUPFAM" id="SSF53383">
    <property type="entry name" value="PLP-dependent transferases"/>
    <property type="match status" value="1"/>
</dbReference>
<dbReference type="InterPro" id="IPR015422">
    <property type="entry name" value="PyrdxlP-dep_Trfase_small"/>
</dbReference>